<dbReference type="EMBL" id="LK023319">
    <property type="protein sequence ID" value="CDS06199.1"/>
    <property type="molecule type" value="Genomic_DNA"/>
</dbReference>
<dbReference type="OrthoDB" id="5599552at2759"/>
<evidence type="ECO:0000256" key="1">
    <source>
        <dbReference type="ARBA" id="ARBA00004123"/>
    </source>
</evidence>
<name>A0A077WG85_9FUNG</name>
<comment type="subcellular location">
    <subcellularLocation>
        <location evidence="1">Nucleus</location>
    </subcellularLocation>
</comment>
<evidence type="ECO:0000313" key="7">
    <source>
        <dbReference type="EMBL" id="CDS06199.1"/>
    </source>
</evidence>
<organism evidence="7">
    <name type="scientific">Lichtheimia ramosa</name>
    <dbReference type="NCBI Taxonomy" id="688394"/>
    <lineage>
        <taxon>Eukaryota</taxon>
        <taxon>Fungi</taxon>
        <taxon>Fungi incertae sedis</taxon>
        <taxon>Mucoromycota</taxon>
        <taxon>Mucoromycotina</taxon>
        <taxon>Mucoromycetes</taxon>
        <taxon>Mucorales</taxon>
        <taxon>Lichtheimiaceae</taxon>
        <taxon>Lichtheimia</taxon>
    </lineage>
</organism>
<feature type="domain" description="Velvet" evidence="6">
    <location>
        <begin position="1"/>
        <end position="112"/>
    </location>
</feature>
<dbReference type="InterPro" id="IPR037525">
    <property type="entry name" value="Velvet_dom"/>
</dbReference>
<evidence type="ECO:0000256" key="4">
    <source>
        <dbReference type="ARBA" id="ARBA00023242"/>
    </source>
</evidence>
<evidence type="ECO:0000256" key="3">
    <source>
        <dbReference type="ARBA" id="ARBA00023163"/>
    </source>
</evidence>
<proteinExistence type="predicted"/>
<sequence>MANLVAADDPTCTLLPTKEYLVGNTVSSLYRLRDIDNRDAGFFIFGDLAVLKEGEFRLHFSLFEMIGDVVRNCKTIMTDPFIVYPSKRFPGFDESTFLTRSFSDQGVRLRIRKQHRIHSTQQQAKKRKLQVIQVGPPSFTMHDQKQGHVIPKTTPSSKLEPTPASFMASPPPEKEDICIQLPPIQSILKGGHVNNYRELTLPPLLCNVQHQ</sequence>
<dbReference type="AlphaFoldDB" id="A0A077WG85"/>
<evidence type="ECO:0000256" key="2">
    <source>
        <dbReference type="ARBA" id="ARBA00023015"/>
    </source>
</evidence>
<keyword evidence="2" id="KW-0805">Transcription regulation</keyword>
<feature type="region of interest" description="Disordered" evidence="5">
    <location>
        <begin position="142"/>
        <end position="172"/>
    </location>
</feature>
<dbReference type="GO" id="GO:0005634">
    <property type="term" value="C:nucleus"/>
    <property type="evidence" value="ECO:0007669"/>
    <property type="project" value="UniProtKB-SubCell"/>
</dbReference>
<keyword evidence="3" id="KW-0804">Transcription</keyword>
<dbReference type="InterPro" id="IPR021740">
    <property type="entry name" value="Velvet"/>
</dbReference>
<accession>A0A077WG85</accession>
<reference evidence="7" key="1">
    <citation type="journal article" date="2014" name="Genome Announc.">
        <title>De novo whole-genome sequence and genome annotation of Lichtheimia ramosa.</title>
        <authorList>
            <person name="Linde J."/>
            <person name="Schwartze V."/>
            <person name="Binder U."/>
            <person name="Lass-Florl C."/>
            <person name="Voigt K."/>
            <person name="Horn F."/>
        </authorList>
    </citation>
    <scope>NUCLEOTIDE SEQUENCE</scope>
    <source>
        <strain evidence="7">JMRC FSU:6197</strain>
    </source>
</reference>
<gene>
    <name evidence="7" type="ORF">LRAMOSA08727</name>
</gene>
<dbReference type="PROSITE" id="PS51821">
    <property type="entry name" value="VELVET"/>
    <property type="match status" value="1"/>
</dbReference>
<dbReference type="Gene3D" id="2.60.40.3960">
    <property type="entry name" value="Velvet domain"/>
    <property type="match status" value="1"/>
</dbReference>
<dbReference type="PANTHER" id="PTHR33572:SF18">
    <property type="entry name" value="SPORE DEVELOPMENT REGULATOR VOSA"/>
    <property type="match status" value="1"/>
</dbReference>
<evidence type="ECO:0000259" key="6">
    <source>
        <dbReference type="PROSITE" id="PS51821"/>
    </source>
</evidence>
<dbReference type="PANTHER" id="PTHR33572">
    <property type="entry name" value="SPORE DEVELOPMENT REGULATOR VOSA"/>
    <property type="match status" value="1"/>
</dbReference>
<protein>
    <recommendedName>
        <fullName evidence="6">Velvet domain-containing protein</fullName>
    </recommendedName>
</protein>
<dbReference type="InterPro" id="IPR038491">
    <property type="entry name" value="Velvet_dom_sf"/>
</dbReference>
<evidence type="ECO:0000256" key="5">
    <source>
        <dbReference type="SAM" id="MobiDB-lite"/>
    </source>
</evidence>
<keyword evidence="4" id="KW-0539">Nucleus</keyword>
<dbReference type="Pfam" id="PF11754">
    <property type="entry name" value="Velvet"/>
    <property type="match status" value="1"/>
</dbReference>